<keyword evidence="1" id="KW-1133">Transmembrane helix</keyword>
<organism evidence="2 3">
    <name type="scientific">Alteromonas macleodii</name>
    <name type="common">Pseudoalteromonas macleodii</name>
    <dbReference type="NCBI Taxonomy" id="28108"/>
    <lineage>
        <taxon>Bacteria</taxon>
        <taxon>Pseudomonadati</taxon>
        <taxon>Pseudomonadota</taxon>
        <taxon>Gammaproteobacteria</taxon>
        <taxon>Alteromonadales</taxon>
        <taxon>Alteromonadaceae</taxon>
        <taxon>Alteromonas/Salinimonas group</taxon>
        <taxon>Alteromonas</taxon>
    </lineage>
</organism>
<dbReference type="AlphaFoldDB" id="A0A6T9XWC4"/>
<proteinExistence type="predicted"/>
<protein>
    <submittedName>
        <fullName evidence="2">Uncharacterized protein</fullName>
    </submittedName>
</protein>
<keyword evidence="1" id="KW-0472">Membrane</keyword>
<name>A0A6T9XWC4_ALTMA</name>
<feature type="transmembrane region" description="Helical" evidence="1">
    <location>
        <begin position="53"/>
        <end position="72"/>
    </location>
</feature>
<evidence type="ECO:0000313" key="3">
    <source>
        <dbReference type="Proteomes" id="UP000509458"/>
    </source>
</evidence>
<feature type="transmembrane region" description="Helical" evidence="1">
    <location>
        <begin position="79"/>
        <end position="100"/>
    </location>
</feature>
<feature type="transmembrane region" description="Helical" evidence="1">
    <location>
        <begin position="112"/>
        <end position="131"/>
    </location>
</feature>
<dbReference type="Proteomes" id="UP000509458">
    <property type="component" value="Chromosome"/>
</dbReference>
<evidence type="ECO:0000313" key="2">
    <source>
        <dbReference type="EMBL" id="CAB9492582.1"/>
    </source>
</evidence>
<feature type="transmembrane region" description="Helical" evidence="1">
    <location>
        <begin position="20"/>
        <end position="41"/>
    </location>
</feature>
<sequence length="137" mass="15222">MKIAHPQSIDRLPTRRERILAIFLGFICSTITGAVSFLGIHQTYKGELEALDYTFYYLLFSLSVWALIKAVFTKAAKPSAISFMAIGGILTFFSIVILFLAIIENTKFEPKGIIGCLVILLVGALTLVYGFTKQKRP</sequence>
<reference evidence="2 3" key="1">
    <citation type="submission" date="2020-06" db="EMBL/GenBank/DDBJ databases">
        <authorList>
            <person name="Duchaud E."/>
        </authorList>
    </citation>
    <scope>NUCLEOTIDE SEQUENCE [LARGE SCALE GENOMIC DNA]</scope>
    <source>
        <strain evidence="2">Alteromonas fortis</strain>
    </source>
</reference>
<evidence type="ECO:0000256" key="1">
    <source>
        <dbReference type="SAM" id="Phobius"/>
    </source>
</evidence>
<keyword evidence="1" id="KW-0812">Transmembrane</keyword>
<accession>A0A6T9XWC4</accession>
<dbReference type="RefSeq" id="WP_179982271.1">
    <property type="nucleotide sequence ID" value="NZ_CP147978.1"/>
</dbReference>
<dbReference type="EMBL" id="LR812090">
    <property type="protein sequence ID" value="CAB9492582.1"/>
    <property type="molecule type" value="Genomic_DNA"/>
</dbReference>
<gene>
    <name evidence="2" type="ORF">ALFOR1_20013</name>
</gene>